<comment type="caution">
    <text evidence="1">The sequence shown here is derived from an EMBL/GenBank/DDBJ whole genome shotgun (WGS) entry which is preliminary data.</text>
</comment>
<organism evidence="1 2">
    <name type="scientific">Cordyceps fumosorosea (strain ARSEF 2679)</name>
    <name type="common">Isaria fumosorosea</name>
    <dbReference type="NCBI Taxonomy" id="1081104"/>
    <lineage>
        <taxon>Eukaryota</taxon>
        <taxon>Fungi</taxon>
        <taxon>Dikarya</taxon>
        <taxon>Ascomycota</taxon>
        <taxon>Pezizomycotina</taxon>
        <taxon>Sordariomycetes</taxon>
        <taxon>Hypocreomycetidae</taxon>
        <taxon>Hypocreales</taxon>
        <taxon>Cordycipitaceae</taxon>
        <taxon>Cordyceps</taxon>
    </lineage>
</organism>
<reference evidence="1 2" key="1">
    <citation type="journal article" date="2016" name="Genome Biol. Evol.">
        <title>Divergent and convergent evolution of fungal pathogenicity.</title>
        <authorList>
            <person name="Shang Y."/>
            <person name="Xiao G."/>
            <person name="Zheng P."/>
            <person name="Cen K."/>
            <person name="Zhan S."/>
            <person name="Wang C."/>
        </authorList>
    </citation>
    <scope>NUCLEOTIDE SEQUENCE [LARGE SCALE GENOMIC DNA]</scope>
    <source>
        <strain evidence="1 2">ARSEF 2679</strain>
    </source>
</reference>
<dbReference type="GeneID" id="30023472"/>
<dbReference type="EMBL" id="AZHB01000020">
    <property type="protein sequence ID" value="OAA57259.1"/>
    <property type="molecule type" value="Genomic_DNA"/>
</dbReference>
<name>A0A167Q3Y9_CORFA</name>
<proteinExistence type="predicted"/>
<dbReference type="RefSeq" id="XP_018702061.1">
    <property type="nucleotide sequence ID" value="XM_018850783.1"/>
</dbReference>
<protein>
    <submittedName>
        <fullName evidence="1">Uncharacterized protein</fullName>
    </submittedName>
</protein>
<dbReference type="AlphaFoldDB" id="A0A167Q3Y9"/>
<gene>
    <name evidence="1" type="ORF">ISF_07180</name>
</gene>
<evidence type="ECO:0000313" key="2">
    <source>
        <dbReference type="Proteomes" id="UP000076744"/>
    </source>
</evidence>
<sequence length="111" mass="12150">MPPSPLLQRALAITARDAGLDRAMERLGGGGPVARSVVRGFFVGVGLGLMLALLCCCWHPCFGEDLLERPASPAGGYVGEDENGIVRRIIPEEERRRGRGWWNRPARPQRS</sequence>
<dbReference type="Proteomes" id="UP000076744">
    <property type="component" value="Unassembled WGS sequence"/>
</dbReference>
<evidence type="ECO:0000313" key="1">
    <source>
        <dbReference type="EMBL" id="OAA57259.1"/>
    </source>
</evidence>
<keyword evidence="2" id="KW-1185">Reference proteome</keyword>
<accession>A0A167Q3Y9</accession>